<name>A0ACC0FMK9_9ERIC</name>
<keyword evidence="2" id="KW-1185">Reference proteome</keyword>
<sequence>MERLIWLFQFFLFFMQYHQVSCSSSVSSFSTCTHHLCPHDQRFALLQLKHMFTIESSASLGCGDLASPKMLSWNESCTDCCSWEGVTCGGLTGHVIGLDLSCSQLYGSIHPNSSLFQLSHLQNLNLAFNHFNYSHIPSAFGQFASLTHLNLSYSSFSGSIPSEIRHLSKLVSLDLSCSEPLRLEPHNFRMMLKNQTQLQELVLSSVNISSVVPMSLTNMSSLTYLDLTFTGLHGKLPDSIFHLPNLQILFLGGNHDLTGNLPKVNWSSSSSLETLYLGSSSFSGELPDSIGYLKSLNYLDLSDCKFSGSIPESLGNLTQLTHLYLRGNSFNGQIPFTLSNLNQLINFNLFGNNLDGKIPNFIGKLIKLEVLALGDNNFNGPFPCGVANLTKLGILDISSSAVMGPIPSIMSGLHNLQAFDLHNNSLNGTLPSWLLNLPSLTELNLGSNRLTGQIPEFQHKSKLMYIDLSHNELHGPIPQSISNLVNLTKLVLLSNNFSGVVEVETFLNLKNLDGLDLSYNSLSVSTINNINNTLPNLRFFRMTSCKIKEFPDFFKALENVEQLDISNNEIRGKIPKWVGVIGKDSLRYLNLSHNFLTGINQFPWKNLHALDLRSNLIQGQLPAPPLSVSYFLVSENKLTGEIPSTICNVSSLSILDLSHNNLSGAIPQCLGYFSNVLFVLDLQFNAFQGNIPMIFGKGNQLEILNLNGNQFEGPVPPSLTNCRQLKVLDLGNNKINDTFPYWLGTLPELRVLVLRSNKFHGPIDNSKPNLSFPKLRIVDLSHNNFTGYLPGRYFKFFEAMRNKTMPNEKYLSVRLYYQASIAVTMKGSYIDLTRIFTLFTAIDLSSNKFSGDIPNVIGRLTSLIVLNLSHNSLTGLIPSSLGDLTELESLDLSSNQLIGKIPHHLLSLTFLGVFNLSWNHLDGPIPWGKQFDTFGNDSYVGNSGLCGFPLSKECKDNQSQVQPGVLLQQEDDSNFVSGFTWEAVVMGYGSGLALGLAIGFLMFLTGKPKLFVRIVERKKHKTLKMLRQGGRRN</sequence>
<comment type="caution">
    <text evidence="1">The sequence shown here is derived from an EMBL/GenBank/DDBJ whole genome shotgun (WGS) entry which is preliminary data.</text>
</comment>
<proteinExistence type="predicted"/>
<evidence type="ECO:0000313" key="2">
    <source>
        <dbReference type="Proteomes" id="UP001060215"/>
    </source>
</evidence>
<organism evidence="1 2">
    <name type="scientific">Camellia lanceoleosa</name>
    <dbReference type="NCBI Taxonomy" id="1840588"/>
    <lineage>
        <taxon>Eukaryota</taxon>
        <taxon>Viridiplantae</taxon>
        <taxon>Streptophyta</taxon>
        <taxon>Embryophyta</taxon>
        <taxon>Tracheophyta</taxon>
        <taxon>Spermatophyta</taxon>
        <taxon>Magnoliopsida</taxon>
        <taxon>eudicotyledons</taxon>
        <taxon>Gunneridae</taxon>
        <taxon>Pentapetalae</taxon>
        <taxon>asterids</taxon>
        <taxon>Ericales</taxon>
        <taxon>Theaceae</taxon>
        <taxon>Camellia</taxon>
    </lineage>
</organism>
<accession>A0ACC0FMK9</accession>
<reference evidence="1 2" key="1">
    <citation type="journal article" date="2022" name="Plant J.">
        <title>Chromosome-level genome of Camellia lanceoleosa provides a valuable resource for understanding genome evolution and self-incompatibility.</title>
        <authorList>
            <person name="Gong W."/>
            <person name="Xiao S."/>
            <person name="Wang L."/>
            <person name="Liao Z."/>
            <person name="Chang Y."/>
            <person name="Mo W."/>
            <person name="Hu G."/>
            <person name="Li W."/>
            <person name="Zhao G."/>
            <person name="Zhu H."/>
            <person name="Hu X."/>
            <person name="Ji K."/>
            <person name="Xiang X."/>
            <person name="Song Q."/>
            <person name="Yuan D."/>
            <person name="Jin S."/>
            <person name="Zhang L."/>
        </authorList>
    </citation>
    <scope>NUCLEOTIDE SEQUENCE [LARGE SCALE GENOMIC DNA]</scope>
    <source>
        <strain evidence="1">SQ_2022a</strain>
    </source>
</reference>
<dbReference type="EMBL" id="CM045771">
    <property type="protein sequence ID" value="KAI7990058.1"/>
    <property type="molecule type" value="Genomic_DNA"/>
</dbReference>
<gene>
    <name evidence="1" type="ORF">LOK49_LG13G00379</name>
</gene>
<evidence type="ECO:0000313" key="1">
    <source>
        <dbReference type="EMBL" id="KAI7990058.1"/>
    </source>
</evidence>
<dbReference type="Proteomes" id="UP001060215">
    <property type="component" value="Chromosome 14"/>
</dbReference>
<protein>
    <submittedName>
        <fullName evidence="1">Receptor-like protein 6</fullName>
    </submittedName>
</protein>